<reference evidence="10 11" key="1">
    <citation type="journal article" date="2014" name="PLoS ONE">
        <title>Global Analysis of Gene Expression Profiles in Physic Nut (Jatropha curcas L.) Seedlings Exposed to Salt Stress.</title>
        <authorList>
            <person name="Zhang L."/>
            <person name="Zhang C."/>
            <person name="Wu P."/>
            <person name="Chen Y."/>
            <person name="Li M."/>
            <person name="Jiang H."/>
            <person name="Wu G."/>
        </authorList>
    </citation>
    <scope>NUCLEOTIDE SEQUENCE [LARGE SCALE GENOMIC DNA]</scope>
    <source>
        <strain evidence="11">cv. GZQX0401</strain>
        <tissue evidence="10">Young leaves</tissue>
    </source>
</reference>
<gene>
    <name evidence="10" type="ORF">JCGZ_13365</name>
</gene>
<evidence type="ECO:0000256" key="1">
    <source>
        <dbReference type="ARBA" id="ARBA00022614"/>
    </source>
</evidence>
<dbReference type="SUPFAM" id="SSF52540">
    <property type="entry name" value="P-loop containing nucleoside triphosphate hydrolases"/>
    <property type="match status" value="1"/>
</dbReference>
<dbReference type="EMBL" id="KK914582">
    <property type="protein sequence ID" value="KDP32440.1"/>
    <property type="molecule type" value="Genomic_DNA"/>
</dbReference>
<evidence type="ECO:0008006" key="12">
    <source>
        <dbReference type="Google" id="ProtNLM"/>
    </source>
</evidence>
<feature type="domain" description="NB-ARC" evidence="6">
    <location>
        <begin position="182"/>
        <end position="348"/>
    </location>
</feature>
<feature type="domain" description="Disease resistance protein winged helix" evidence="8">
    <location>
        <begin position="436"/>
        <end position="504"/>
    </location>
</feature>
<keyword evidence="5" id="KW-0067">ATP-binding</keyword>
<evidence type="ECO:0000313" key="11">
    <source>
        <dbReference type="Proteomes" id="UP000027138"/>
    </source>
</evidence>
<dbReference type="InterPro" id="IPR032675">
    <property type="entry name" value="LRR_dom_sf"/>
</dbReference>
<dbReference type="GO" id="GO:0005524">
    <property type="term" value="F:ATP binding"/>
    <property type="evidence" value="ECO:0007669"/>
    <property type="project" value="UniProtKB-KW"/>
</dbReference>
<evidence type="ECO:0000256" key="4">
    <source>
        <dbReference type="ARBA" id="ARBA00022821"/>
    </source>
</evidence>
<dbReference type="InterPro" id="IPR002182">
    <property type="entry name" value="NB-ARC"/>
</dbReference>
<dbReference type="InterPro" id="IPR042197">
    <property type="entry name" value="Apaf_helical"/>
</dbReference>
<keyword evidence="11" id="KW-1185">Reference proteome</keyword>
<dbReference type="InterPro" id="IPR038005">
    <property type="entry name" value="RX-like_CC"/>
</dbReference>
<dbReference type="InterPro" id="IPR027417">
    <property type="entry name" value="P-loop_NTPase"/>
</dbReference>
<dbReference type="Proteomes" id="UP000027138">
    <property type="component" value="Unassembled WGS sequence"/>
</dbReference>
<dbReference type="KEGG" id="jcu:105639400"/>
<evidence type="ECO:0000313" key="10">
    <source>
        <dbReference type="EMBL" id="KDP32440.1"/>
    </source>
</evidence>
<dbReference type="InterPro" id="IPR058922">
    <property type="entry name" value="WHD_DRP"/>
</dbReference>
<dbReference type="FunFam" id="3.40.50.300:FF:001091">
    <property type="entry name" value="Probable disease resistance protein At1g61300"/>
    <property type="match status" value="1"/>
</dbReference>
<dbReference type="InterPro" id="IPR036388">
    <property type="entry name" value="WH-like_DNA-bd_sf"/>
</dbReference>
<dbReference type="InterPro" id="IPR056789">
    <property type="entry name" value="LRR_R13L1-DRL21"/>
</dbReference>
<dbReference type="FunFam" id="1.10.10.10:FF:000322">
    <property type="entry name" value="Probable disease resistance protein At1g63360"/>
    <property type="match status" value="1"/>
</dbReference>
<dbReference type="OrthoDB" id="25838at2759"/>
<dbReference type="SUPFAM" id="SSF52058">
    <property type="entry name" value="L domain-like"/>
    <property type="match status" value="3"/>
</dbReference>
<dbReference type="Pfam" id="PF00931">
    <property type="entry name" value="NB-ARC"/>
    <property type="match status" value="1"/>
</dbReference>
<evidence type="ECO:0000256" key="3">
    <source>
        <dbReference type="ARBA" id="ARBA00022741"/>
    </source>
</evidence>
<evidence type="ECO:0000259" key="8">
    <source>
        <dbReference type="Pfam" id="PF23559"/>
    </source>
</evidence>
<evidence type="ECO:0000256" key="5">
    <source>
        <dbReference type="ARBA" id="ARBA00022840"/>
    </source>
</evidence>
<keyword evidence="3" id="KW-0547">Nucleotide-binding</keyword>
<keyword evidence="4" id="KW-0611">Plant defense</keyword>
<keyword evidence="1" id="KW-0433">Leucine-rich repeat</keyword>
<sequence length="1353" mass="153679">MSVLGQAVLSAFLQVLFDRLASPELLRFARQEQVYAEFKKWEKILLKIHAVLDDAEEKQLTNHFVKIWLAELRDLAYDVEDILDEFTTEAIHRGLVIEPEANTSNLRKLIHTCNNLIPSNTVFRVRLGSKMKGITARLQEISGQKSDLDLRENLEGSSSKLRKRLPTTSLLNEAQVFGRESDKDAVLELLWKDYVYDGKICVIAIIGMAGVGKTTLAQLIYNDNNVKDFFDIKVWACVSDDFDVLSITKTILESITQTTVGSNLNLLQGRLQDVLTDKKFLLVLDDVWNENYHNWDVLCSPFRSGAPGSKIVVTTRNEDVASIMGSVAAYHLKELPYDSCLPLFTQLALGTNNFDAHPNLKAIGEGIVEKCKGLPLAAKTLGSLFHTKVSQDAWEDILHSKIWDLPEEKSGILPALRLSYNYLPSQLKQCFAYCSIFPKDYEFSKDELILLWMAEGFLQQPKGTKRMENLGAKYFDDLLSRSLFQQSSRNGSRFLMHDLINDLAQYVAGEICYRLEEKLGKVQKARHVSYIRHRYEVFKKFEILYKAKSLRTFLPLPVLMTISWRNFYMTRDVIYELLPRLRCLRVLSLSGYCIKALPDVIGKLKHLRYLGLSHTLIKTLPVSVSNLCNLQTLILHSCTALLKLPAGIVNLINLRHLVISDTKNLQELPLFMGKLTNLRTLSKFMVGKSSGSKITELRDMLRLRGKLAISGLHNVADIYDAGEANLLFKQDLQELVLEWSNNIELQDERDGRVEMDVLDMLQPHKNLKVLKIEFYAGMAFPSWIGDPSFSKLMSLTLKKCTKCSSLPSLGKLPFLEDLCIEGLQSVKVVGLEFYGEDVSITPFPSLKKLTFSDMLEWEDWSSTIAEETFDSEFPCLCELHIMNCPKLIKRLPNNLPSLVKLDISRCPLLEARLPRLSCLYDMSLEECNEVTVTSLALLTSSSLTKLQLRNILNFSQLPERIMQCSPLLKVVQVSNCTELTTLRHTGDLLQDSKLERLELHNCGSLKELPDRFFSFTSLSELKIKRCPNLVSFPELGFPLMLRHLIIEECEALECLPDGMMTNRNNESDNISLLERLEIIKCPSLKSFPRGELPNRLKVFKIWDCLQLESLPGTLLQNTTSLECFSVRKYSNLKTLPEGLHCLTHLIELHISYCAGLESFPERGLPAPNLRRLYIFNCPNLKSLPNNMQSLTALQHLQLSSCRGLESFPEDGLPSNLTSVRINNCENLPRLSEWRLHRLYSLKDLTISGGRPHLVSFAQECRLPAALTYLCIEKLLNLESLSMGLQHLTSLEVLEIRECPKLRSIPREGLSSTLSIIQISDCPILKRQLLKKKGKYASIIANVPRVEIDEVLLQ</sequence>
<dbReference type="Pfam" id="PF25019">
    <property type="entry name" value="LRR_R13L1-DRL21"/>
    <property type="match status" value="1"/>
</dbReference>
<feature type="domain" description="R13L1/DRL21-like LRR repeat region" evidence="9">
    <location>
        <begin position="694"/>
        <end position="822"/>
    </location>
</feature>
<dbReference type="GO" id="GO:0043531">
    <property type="term" value="F:ADP binding"/>
    <property type="evidence" value="ECO:0007669"/>
    <property type="project" value="InterPro"/>
</dbReference>
<organism evidence="10 11">
    <name type="scientific">Jatropha curcas</name>
    <name type="common">Barbados nut</name>
    <dbReference type="NCBI Taxonomy" id="180498"/>
    <lineage>
        <taxon>Eukaryota</taxon>
        <taxon>Viridiplantae</taxon>
        <taxon>Streptophyta</taxon>
        <taxon>Embryophyta</taxon>
        <taxon>Tracheophyta</taxon>
        <taxon>Spermatophyta</taxon>
        <taxon>Magnoliopsida</taxon>
        <taxon>eudicotyledons</taxon>
        <taxon>Gunneridae</taxon>
        <taxon>Pentapetalae</taxon>
        <taxon>rosids</taxon>
        <taxon>fabids</taxon>
        <taxon>Malpighiales</taxon>
        <taxon>Euphorbiaceae</taxon>
        <taxon>Crotonoideae</taxon>
        <taxon>Jatropheae</taxon>
        <taxon>Jatropha</taxon>
    </lineage>
</organism>
<evidence type="ECO:0000259" key="6">
    <source>
        <dbReference type="Pfam" id="PF00931"/>
    </source>
</evidence>
<dbReference type="Gene3D" id="3.40.50.300">
    <property type="entry name" value="P-loop containing nucleotide triphosphate hydrolases"/>
    <property type="match status" value="1"/>
</dbReference>
<dbReference type="Gene3D" id="1.10.8.430">
    <property type="entry name" value="Helical domain of apoptotic protease-activating factors"/>
    <property type="match status" value="1"/>
</dbReference>
<dbReference type="Gene3D" id="3.80.10.10">
    <property type="entry name" value="Ribonuclease Inhibitor"/>
    <property type="match status" value="6"/>
</dbReference>
<dbReference type="Gene3D" id="1.20.5.4130">
    <property type="match status" value="1"/>
</dbReference>
<keyword evidence="2" id="KW-0677">Repeat</keyword>
<accession>A0A067KJJ8</accession>
<dbReference type="PRINTS" id="PR00364">
    <property type="entry name" value="DISEASERSIST"/>
</dbReference>
<protein>
    <recommendedName>
        <fullName evidence="12">Disease resistance RPP13-like protein 1</fullName>
    </recommendedName>
</protein>
<dbReference type="Gene3D" id="1.10.10.10">
    <property type="entry name" value="Winged helix-like DNA-binding domain superfamily/Winged helix DNA-binding domain"/>
    <property type="match status" value="1"/>
</dbReference>
<evidence type="ECO:0000259" key="7">
    <source>
        <dbReference type="Pfam" id="PF18052"/>
    </source>
</evidence>
<dbReference type="GO" id="GO:0006952">
    <property type="term" value="P:defense response"/>
    <property type="evidence" value="ECO:0007669"/>
    <property type="project" value="UniProtKB-KW"/>
</dbReference>
<dbReference type="PANTHER" id="PTHR36766">
    <property type="entry name" value="PLANT BROAD-SPECTRUM MILDEW RESISTANCE PROTEIN RPW8"/>
    <property type="match status" value="1"/>
</dbReference>
<feature type="domain" description="Disease resistance N-terminal" evidence="7">
    <location>
        <begin position="8"/>
        <end position="94"/>
    </location>
</feature>
<dbReference type="Pfam" id="PF23559">
    <property type="entry name" value="WHD_DRP"/>
    <property type="match status" value="1"/>
</dbReference>
<dbReference type="PANTHER" id="PTHR36766:SF51">
    <property type="entry name" value="DISEASE RESISTANCE RPP13-LIKE PROTEIN 1"/>
    <property type="match status" value="1"/>
</dbReference>
<dbReference type="CDD" id="cd14798">
    <property type="entry name" value="RX-CC_like"/>
    <property type="match status" value="1"/>
</dbReference>
<name>A0A067KJJ8_JATCU</name>
<evidence type="ECO:0000259" key="9">
    <source>
        <dbReference type="Pfam" id="PF25019"/>
    </source>
</evidence>
<dbReference type="InterPro" id="IPR041118">
    <property type="entry name" value="Rx_N"/>
</dbReference>
<dbReference type="GO" id="GO:0051707">
    <property type="term" value="P:response to other organism"/>
    <property type="evidence" value="ECO:0007669"/>
    <property type="project" value="UniProtKB-ARBA"/>
</dbReference>
<dbReference type="Pfam" id="PF18052">
    <property type="entry name" value="Rx_N"/>
    <property type="match status" value="1"/>
</dbReference>
<evidence type="ECO:0000256" key="2">
    <source>
        <dbReference type="ARBA" id="ARBA00022737"/>
    </source>
</evidence>
<proteinExistence type="predicted"/>